<accession>A0A6B3VY51</accession>
<dbReference type="Pfam" id="PF21747">
    <property type="entry name" value="YpoC"/>
    <property type="match status" value="1"/>
</dbReference>
<evidence type="ECO:0000313" key="2">
    <source>
        <dbReference type="EMBL" id="MBA4536117.1"/>
    </source>
</evidence>
<sequence>MEQKNKIIPVPVQLKNSFFFPDDKIETKIAAVKNHSQIILNELFSYEVAYYSGVKGNRPWETPEAVIPQLLTEWKQLKKTLIDIFERRDRRQALKPMKRGIALFVQFLFWVHHLPVNLQSYYFKEDLFVWKPVNFKERLDFIFARPNDYHSFVQLSELMIELEKQYFKKEALKK</sequence>
<name>A0A6B3VY51_9BACI</name>
<dbReference type="Proteomes" id="UP000570010">
    <property type="component" value="Unassembled WGS sequence"/>
</dbReference>
<reference evidence="2 5" key="2">
    <citation type="submission" date="2020-07" db="EMBL/GenBank/DDBJ databases">
        <authorList>
            <person name="Feng H."/>
        </authorList>
    </citation>
    <scope>NUCLEOTIDE SEQUENCE [LARGE SCALE GENOMIC DNA]</scope>
    <source>
        <strain evidence="5">s-12</strain>
        <strain evidence="2">S-12</strain>
    </source>
</reference>
<dbReference type="InterPro" id="IPR048427">
    <property type="entry name" value="YpoC"/>
</dbReference>
<evidence type="ECO:0000313" key="4">
    <source>
        <dbReference type="Proteomes" id="UP000472971"/>
    </source>
</evidence>
<dbReference type="RefSeq" id="WP_163239948.1">
    <property type="nucleotide sequence ID" value="NZ_CP082780.1"/>
</dbReference>
<gene>
    <name evidence="3" type="ORF">G4D64_02905</name>
    <name evidence="2" type="ORF">H1Z61_02910</name>
</gene>
<proteinExistence type="predicted"/>
<protein>
    <recommendedName>
        <fullName evidence="1">YpoC-like domain-containing protein</fullName>
    </recommendedName>
</protein>
<feature type="domain" description="YpoC-like" evidence="1">
    <location>
        <begin position="65"/>
        <end position="174"/>
    </location>
</feature>
<dbReference type="AlphaFoldDB" id="A0A6B3VY51"/>
<evidence type="ECO:0000313" key="5">
    <source>
        <dbReference type="Proteomes" id="UP000570010"/>
    </source>
</evidence>
<dbReference type="Proteomes" id="UP000472971">
    <property type="component" value="Unassembled WGS sequence"/>
</dbReference>
<evidence type="ECO:0000259" key="1">
    <source>
        <dbReference type="Pfam" id="PF21747"/>
    </source>
</evidence>
<comment type="caution">
    <text evidence="3">The sequence shown here is derived from an EMBL/GenBank/DDBJ whole genome shotgun (WGS) entry which is preliminary data.</text>
</comment>
<dbReference type="EMBL" id="JACEIO010000004">
    <property type="protein sequence ID" value="MBA4536117.1"/>
    <property type="molecule type" value="Genomic_DNA"/>
</dbReference>
<organism evidence="3 4">
    <name type="scientific">Bacillus aquiflavi</name>
    <dbReference type="NCBI Taxonomy" id="2672567"/>
    <lineage>
        <taxon>Bacteria</taxon>
        <taxon>Bacillati</taxon>
        <taxon>Bacillota</taxon>
        <taxon>Bacilli</taxon>
        <taxon>Bacillales</taxon>
        <taxon>Bacillaceae</taxon>
        <taxon>Bacillus</taxon>
    </lineage>
</organism>
<evidence type="ECO:0000313" key="3">
    <source>
        <dbReference type="EMBL" id="NEY80491.1"/>
    </source>
</evidence>
<dbReference type="EMBL" id="JAAIWN010000004">
    <property type="protein sequence ID" value="NEY80491.1"/>
    <property type="molecule type" value="Genomic_DNA"/>
</dbReference>
<keyword evidence="4" id="KW-1185">Reference proteome</keyword>
<reference evidence="3 4" key="1">
    <citation type="submission" date="2020-02" db="EMBL/GenBank/DDBJ databases">
        <title>Bacillus aquiflavi sp. nov., isolated from yellow water of strong flavor Chinese baijiu in Yibin region of China.</title>
        <authorList>
            <person name="Xie J."/>
        </authorList>
    </citation>
    <scope>NUCLEOTIDE SEQUENCE [LARGE SCALE GENOMIC DNA]</scope>
    <source>
        <strain evidence="3 4">3H-10</strain>
    </source>
</reference>